<reference evidence="2 3" key="1">
    <citation type="journal article" date="2016" name="Nat. Commun.">
        <title>Thousands of microbial genomes shed light on interconnected biogeochemical processes in an aquifer system.</title>
        <authorList>
            <person name="Anantharaman K."/>
            <person name="Brown C.T."/>
            <person name="Hug L.A."/>
            <person name="Sharon I."/>
            <person name="Castelle C.J."/>
            <person name="Probst A.J."/>
            <person name="Thomas B.C."/>
            <person name="Singh A."/>
            <person name="Wilkins M.J."/>
            <person name="Karaoz U."/>
            <person name="Brodie E.L."/>
            <person name="Williams K.H."/>
            <person name="Hubbard S.S."/>
            <person name="Banfield J.F."/>
        </authorList>
    </citation>
    <scope>NUCLEOTIDE SEQUENCE [LARGE SCALE GENOMIC DNA]</scope>
</reference>
<dbReference type="AlphaFoldDB" id="A0A1F5SVB4"/>
<dbReference type="PANTHER" id="PTHR36174:SF1">
    <property type="entry name" value="LIPID II:GLYCINE GLYCYLTRANSFERASE"/>
    <property type="match status" value="1"/>
</dbReference>
<dbReference type="InterPro" id="IPR038740">
    <property type="entry name" value="BioF2-like_GNAT_dom"/>
</dbReference>
<dbReference type="InterPro" id="IPR050644">
    <property type="entry name" value="PG_Glycine_Bridge_Synth"/>
</dbReference>
<dbReference type="SUPFAM" id="SSF55729">
    <property type="entry name" value="Acyl-CoA N-acyltransferases (Nat)"/>
    <property type="match status" value="1"/>
</dbReference>
<dbReference type="PANTHER" id="PTHR36174">
    <property type="entry name" value="LIPID II:GLYCINE GLYCYLTRANSFERASE"/>
    <property type="match status" value="1"/>
</dbReference>
<dbReference type="InterPro" id="IPR016181">
    <property type="entry name" value="Acyl_CoA_acyltransferase"/>
</dbReference>
<dbReference type="Pfam" id="PF13480">
    <property type="entry name" value="Acetyltransf_6"/>
    <property type="match status" value="1"/>
</dbReference>
<dbReference type="EMBL" id="MFFY01000043">
    <property type="protein sequence ID" value="OGF30640.1"/>
    <property type="molecule type" value="Genomic_DNA"/>
</dbReference>
<evidence type="ECO:0000313" key="3">
    <source>
        <dbReference type="Proteomes" id="UP000176915"/>
    </source>
</evidence>
<name>A0A1F5SVB4_9BACT</name>
<accession>A0A1F5SVB4</accession>
<proteinExistence type="predicted"/>
<organism evidence="2 3">
    <name type="scientific">Candidatus Falkowbacteria bacterium RIFCSPLOWO2_12_FULL_45_13</name>
    <dbReference type="NCBI Taxonomy" id="1797991"/>
    <lineage>
        <taxon>Bacteria</taxon>
        <taxon>Candidatus Falkowiibacteriota</taxon>
    </lineage>
</organism>
<comment type="caution">
    <text evidence="2">The sequence shown here is derived from an EMBL/GenBank/DDBJ whole genome shotgun (WGS) entry which is preliminary data.</text>
</comment>
<feature type="domain" description="BioF2-like acetyltransferase" evidence="1">
    <location>
        <begin position="149"/>
        <end position="281"/>
    </location>
</feature>
<dbReference type="Gene3D" id="3.40.630.30">
    <property type="match status" value="1"/>
</dbReference>
<evidence type="ECO:0000313" key="2">
    <source>
        <dbReference type="EMBL" id="OGF30640.1"/>
    </source>
</evidence>
<sequence length="356" mass="41321">MSNLISNKMKIESVPIEEVLKLTEFFPSFSYTKEFLKFQKKRYGLASDLLGVYDKGKLVCLLPVNYSSTAAYSVYKDYTEPFITGDEQKVDWPEVARAVKKKLGCDYFELNFGFTGAIRANFSEFKATALSFFVLRLGLGENQESFFKKFDKKTRNQIRKAEKYNFVFKTVGAESSAVFYDLYKENMGRHGTPAKPLSFFHDLFACYGEKCRLLLLWDQTELAGANLAVASGRYLRLFFSLSRVKYWQHCVNDLLYFKTIDWAYGRGVRTIDFGASSNQDKSHNHFKLGFGAEQWPILNYRQGSKWHYIKDFLRQKKYNLKIRLNKIKKGGSLRSLAKINKLRLSKDVKESINFDI</sequence>
<dbReference type="Proteomes" id="UP000176915">
    <property type="component" value="Unassembled WGS sequence"/>
</dbReference>
<evidence type="ECO:0000259" key="1">
    <source>
        <dbReference type="Pfam" id="PF13480"/>
    </source>
</evidence>
<protein>
    <recommendedName>
        <fullName evidence="1">BioF2-like acetyltransferase domain-containing protein</fullName>
    </recommendedName>
</protein>
<gene>
    <name evidence="2" type="ORF">A3H09_01680</name>
</gene>